<sequence length="51" mass="5519">MAAARQPCARPTRIIKLTAGETNQHHLTTITDCPRDMLADYAGTNQGTGYS</sequence>
<dbReference type="EMBL" id="OW240913">
    <property type="protein sequence ID" value="CAH2255001.1"/>
    <property type="molecule type" value="Genomic_DNA"/>
</dbReference>
<organism evidence="1 2">
    <name type="scientific">Pelobates cultripes</name>
    <name type="common">Western spadefoot toad</name>
    <dbReference type="NCBI Taxonomy" id="61616"/>
    <lineage>
        <taxon>Eukaryota</taxon>
        <taxon>Metazoa</taxon>
        <taxon>Chordata</taxon>
        <taxon>Craniata</taxon>
        <taxon>Vertebrata</taxon>
        <taxon>Euteleostomi</taxon>
        <taxon>Amphibia</taxon>
        <taxon>Batrachia</taxon>
        <taxon>Anura</taxon>
        <taxon>Pelobatoidea</taxon>
        <taxon>Pelobatidae</taxon>
        <taxon>Pelobates</taxon>
    </lineage>
</organism>
<accession>A0AAD1RHV9</accession>
<keyword evidence="2" id="KW-1185">Reference proteome</keyword>
<evidence type="ECO:0000313" key="1">
    <source>
        <dbReference type="EMBL" id="CAH2255001.1"/>
    </source>
</evidence>
<dbReference type="Proteomes" id="UP001295444">
    <property type="component" value="Chromosome 02"/>
</dbReference>
<dbReference type="AlphaFoldDB" id="A0AAD1RHV9"/>
<reference evidence="1" key="1">
    <citation type="submission" date="2022-03" db="EMBL/GenBank/DDBJ databases">
        <authorList>
            <person name="Alioto T."/>
            <person name="Alioto T."/>
            <person name="Gomez Garrido J."/>
        </authorList>
    </citation>
    <scope>NUCLEOTIDE SEQUENCE</scope>
</reference>
<name>A0AAD1RHV9_PELCU</name>
<proteinExistence type="predicted"/>
<protein>
    <submittedName>
        <fullName evidence="1">Uncharacterized protein</fullName>
    </submittedName>
</protein>
<gene>
    <name evidence="1" type="ORF">PECUL_23A049735</name>
</gene>
<evidence type="ECO:0000313" key="2">
    <source>
        <dbReference type="Proteomes" id="UP001295444"/>
    </source>
</evidence>